<dbReference type="PANTHER" id="PTHR30481">
    <property type="entry name" value="DNA ADENINE METHYLASE"/>
    <property type="match status" value="1"/>
</dbReference>
<dbReference type="PANTHER" id="PTHR30481:SF3">
    <property type="entry name" value="DNA ADENINE METHYLASE"/>
    <property type="match status" value="1"/>
</dbReference>
<dbReference type="Proteomes" id="UP001589828">
    <property type="component" value="Unassembled WGS sequence"/>
</dbReference>
<dbReference type="GO" id="GO:0032259">
    <property type="term" value="P:methylation"/>
    <property type="evidence" value="ECO:0007669"/>
    <property type="project" value="UniProtKB-KW"/>
</dbReference>
<evidence type="ECO:0000256" key="5">
    <source>
        <dbReference type="ARBA" id="ARBA00022691"/>
    </source>
</evidence>
<gene>
    <name evidence="7" type="ORF">ACFFGT_20070</name>
</gene>
<dbReference type="SUPFAM" id="SSF53335">
    <property type="entry name" value="S-adenosyl-L-methionine-dependent methyltransferases"/>
    <property type="match status" value="1"/>
</dbReference>
<dbReference type="InterPro" id="IPR023095">
    <property type="entry name" value="Ade_MeTrfase_dom_2"/>
</dbReference>
<dbReference type="EC" id="2.1.1.72" evidence="2"/>
<dbReference type="Gene3D" id="3.40.50.150">
    <property type="entry name" value="Vaccinia Virus protein VP39"/>
    <property type="match status" value="1"/>
</dbReference>
<comment type="catalytic activity">
    <reaction evidence="6">
        <text>a 2'-deoxyadenosine in DNA + S-adenosyl-L-methionine = an N(6)-methyl-2'-deoxyadenosine in DNA + S-adenosyl-L-homocysteine + H(+)</text>
        <dbReference type="Rhea" id="RHEA:15197"/>
        <dbReference type="Rhea" id="RHEA-COMP:12418"/>
        <dbReference type="Rhea" id="RHEA-COMP:12419"/>
        <dbReference type="ChEBI" id="CHEBI:15378"/>
        <dbReference type="ChEBI" id="CHEBI:57856"/>
        <dbReference type="ChEBI" id="CHEBI:59789"/>
        <dbReference type="ChEBI" id="CHEBI:90615"/>
        <dbReference type="ChEBI" id="CHEBI:90616"/>
        <dbReference type="EC" id="2.1.1.72"/>
    </reaction>
</comment>
<comment type="similarity">
    <text evidence="1">Belongs to the N(4)/N(6)-methyltransferase family.</text>
</comment>
<evidence type="ECO:0000313" key="7">
    <source>
        <dbReference type="EMBL" id="MFC0516514.1"/>
    </source>
</evidence>
<reference evidence="7 8" key="1">
    <citation type="submission" date="2024-09" db="EMBL/GenBank/DDBJ databases">
        <authorList>
            <person name="Sun Q."/>
            <person name="Mori K."/>
        </authorList>
    </citation>
    <scope>NUCLEOTIDE SEQUENCE [LARGE SCALE GENOMIC DNA]</scope>
    <source>
        <strain evidence="7 8">NCAIM B.02415</strain>
    </source>
</reference>
<evidence type="ECO:0000256" key="2">
    <source>
        <dbReference type="ARBA" id="ARBA00011900"/>
    </source>
</evidence>
<dbReference type="InterPro" id="IPR029063">
    <property type="entry name" value="SAM-dependent_MTases_sf"/>
</dbReference>
<dbReference type="GO" id="GO:0008168">
    <property type="term" value="F:methyltransferase activity"/>
    <property type="evidence" value="ECO:0007669"/>
    <property type="project" value="UniProtKB-KW"/>
</dbReference>
<evidence type="ECO:0000256" key="3">
    <source>
        <dbReference type="ARBA" id="ARBA00022603"/>
    </source>
</evidence>
<evidence type="ECO:0000256" key="6">
    <source>
        <dbReference type="ARBA" id="ARBA00047942"/>
    </source>
</evidence>
<dbReference type="Pfam" id="PF02086">
    <property type="entry name" value="MethyltransfD12"/>
    <property type="match status" value="1"/>
</dbReference>
<name>A0ABV6LAQ8_9SPHI</name>
<dbReference type="PRINTS" id="PR00505">
    <property type="entry name" value="D12N6MTFRASE"/>
</dbReference>
<keyword evidence="5" id="KW-0949">S-adenosyl-L-methionine</keyword>
<dbReference type="EMBL" id="JBHLTS010000061">
    <property type="protein sequence ID" value="MFC0516514.1"/>
    <property type="molecule type" value="Genomic_DNA"/>
</dbReference>
<proteinExistence type="inferred from homology"/>
<comment type="caution">
    <text evidence="7">The sequence shown here is derived from an EMBL/GenBank/DDBJ whole genome shotgun (WGS) entry which is preliminary data.</text>
</comment>
<dbReference type="PIRSF" id="PIRSF000398">
    <property type="entry name" value="M_m6A_EcoRV"/>
    <property type="match status" value="1"/>
</dbReference>
<evidence type="ECO:0000256" key="1">
    <source>
        <dbReference type="ARBA" id="ARBA00006594"/>
    </source>
</evidence>
<keyword evidence="8" id="KW-1185">Reference proteome</keyword>
<dbReference type="RefSeq" id="WP_377024294.1">
    <property type="nucleotide sequence ID" value="NZ_JBHLTS010000061.1"/>
</dbReference>
<evidence type="ECO:0000256" key="4">
    <source>
        <dbReference type="ARBA" id="ARBA00022679"/>
    </source>
</evidence>
<sequence length="276" mass="32044">MKELNLNDTRIARPFLRWAGGKTWLIKHLINLKHISFRNYHEAFLGGGATYFYLAPKGHSYLSDLNGNLIETYQSVKENVEDIIKEMAFFKNEEDFYYQIREAKFENPIQRAAQFIYLNQTSFNGIYRVNLKGKYNVPYGFRQKDFLDIDTLRSASKALEHCTLFQSDFNEILDNIDVNDLVFLDPPYTVSHNNNGFVKYNEKIFSLNDQIRLSEMIEKVKERGAYYILTNAAHTTIDEIFEKGDTKLILNRSNGIGGLKAKRGQISEFVFTNIAL</sequence>
<keyword evidence="4" id="KW-0808">Transferase</keyword>
<accession>A0ABV6LAQ8</accession>
<protein>
    <recommendedName>
        <fullName evidence="2">site-specific DNA-methyltransferase (adenine-specific)</fullName>
        <ecNumber evidence="2">2.1.1.72</ecNumber>
    </recommendedName>
</protein>
<keyword evidence="3 7" id="KW-0489">Methyltransferase</keyword>
<dbReference type="NCBIfam" id="TIGR00571">
    <property type="entry name" value="dam"/>
    <property type="match status" value="1"/>
</dbReference>
<organism evidence="7 8">
    <name type="scientific">Mucilaginibacter angelicae</name>
    <dbReference type="NCBI Taxonomy" id="869718"/>
    <lineage>
        <taxon>Bacteria</taxon>
        <taxon>Pseudomonadati</taxon>
        <taxon>Bacteroidota</taxon>
        <taxon>Sphingobacteriia</taxon>
        <taxon>Sphingobacteriales</taxon>
        <taxon>Sphingobacteriaceae</taxon>
        <taxon>Mucilaginibacter</taxon>
    </lineage>
</organism>
<dbReference type="InterPro" id="IPR012263">
    <property type="entry name" value="M_m6A_EcoRV"/>
</dbReference>
<dbReference type="Gene3D" id="1.10.1020.10">
    <property type="entry name" value="Adenine-specific Methyltransferase, Domain 2"/>
    <property type="match status" value="1"/>
</dbReference>
<dbReference type="InterPro" id="IPR012327">
    <property type="entry name" value="MeTrfase_D12"/>
</dbReference>
<evidence type="ECO:0000313" key="8">
    <source>
        <dbReference type="Proteomes" id="UP001589828"/>
    </source>
</evidence>